<evidence type="ECO:0000256" key="2">
    <source>
        <dbReference type="ARBA" id="ARBA00022737"/>
    </source>
</evidence>
<evidence type="ECO:0000313" key="7">
    <source>
        <dbReference type="Proteomes" id="UP000222788"/>
    </source>
</evidence>
<feature type="compositionally biased region" description="Basic and acidic residues" evidence="4">
    <location>
        <begin position="52"/>
        <end position="62"/>
    </location>
</feature>
<dbReference type="PROSITE" id="PS00625">
    <property type="entry name" value="RCC1_1"/>
    <property type="match status" value="1"/>
</dbReference>
<evidence type="ECO:0000259" key="5">
    <source>
        <dbReference type="Pfam" id="PF25390"/>
    </source>
</evidence>
<dbReference type="PANTHER" id="PTHR45982:SF1">
    <property type="entry name" value="REGULATOR OF CHROMOSOME CONDENSATION"/>
    <property type="match status" value="1"/>
</dbReference>
<dbReference type="PRINTS" id="PR00633">
    <property type="entry name" value="RCCNDNSATION"/>
</dbReference>
<evidence type="ECO:0000256" key="4">
    <source>
        <dbReference type="SAM" id="MobiDB-lite"/>
    </source>
</evidence>
<feature type="compositionally biased region" description="Acidic residues" evidence="4">
    <location>
        <begin position="295"/>
        <end position="308"/>
    </location>
</feature>
<dbReference type="PROSITE" id="PS00626">
    <property type="entry name" value="RCC1_2"/>
    <property type="match status" value="1"/>
</dbReference>
<keyword evidence="1" id="KW-0344">Guanine-nucleotide releasing factor</keyword>
<evidence type="ECO:0000256" key="1">
    <source>
        <dbReference type="ARBA" id="ARBA00022658"/>
    </source>
</evidence>
<feature type="compositionally biased region" description="Basic and acidic residues" evidence="4">
    <location>
        <begin position="85"/>
        <end position="137"/>
    </location>
</feature>
<feature type="compositionally biased region" description="Low complexity" evidence="4">
    <location>
        <begin position="1"/>
        <end position="15"/>
    </location>
</feature>
<feature type="repeat" description="RCC1" evidence="3">
    <location>
        <begin position="401"/>
        <end position="458"/>
    </location>
</feature>
<feature type="compositionally biased region" description="Basic and acidic residues" evidence="4">
    <location>
        <begin position="285"/>
        <end position="294"/>
    </location>
</feature>
<dbReference type="InterPro" id="IPR000408">
    <property type="entry name" value="Reg_chr_condens"/>
</dbReference>
<dbReference type="PROSITE" id="PS50012">
    <property type="entry name" value="RCC1_3"/>
    <property type="match status" value="7"/>
</dbReference>
<keyword evidence="7" id="KW-1185">Reference proteome</keyword>
<dbReference type="GO" id="GO:0005085">
    <property type="term" value="F:guanyl-nucleotide exchange factor activity"/>
    <property type="evidence" value="ECO:0007669"/>
    <property type="project" value="TreeGrafter"/>
</dbReference>
<feature type="repeat" description="RCC1" evidence="3">
    <location>
        <begin position="348"/>
        <end position="400"/>
    </location>
</feature>
<feature type="compositionally biased region" description="Acidic residues" evidence="4">
    <location>
        <begin position="158"/>
        <end position="167"/>
    </location>
</feature>
<dbReference type="EMBL" id="APWK03000105">
    <property type="protein sequence ID" value="PHH51076.1"/>
    <property type="molecule type" value="Genomic_DNA"/>
</dbReference>
<sequence>MASSRTAAAAKAAKATKAEELKTSKKVAPKTAAKKEKVAPPAEKPAASRKRKADDSEVDVPKAKKSKAASEKPAPAATKSKPAAKKTDAKKSATVKKAEPKKAEPKKTESKKTESKKAESKKVEPKKVEPKKTEPKKAAAPKKSATKKAAVSKKVEVSDDEDVEMEEAPAPKAPAARPKKVPVPKLPPPPKVRTAGPTINDMPSQRLEVFVFGEGSSGELGMGSKRRDGKKPVDVKRPRYNDLLSAKDTGVVQIACGGMHVAALTADGKMLTWGVNDDGALGRSTEWEGGLRDMDNEDDSDSDDEDDTGVNPMESTPTAVSTDVFIEGTQVSQVAACDSATFALTRDGRVYGWGTFRASDGILGFSETTKVQRTPVEIPGLKNITLLAAGSNHMLAVDIKGEITAWGSGEQAQLGRRIGERYKMKALQPQHVGIPKSKTNPIVKLACGSYHSFALNKEGGVYGWGLNNFGQVGVEGGAGEGDAMINSPSIIKSLSEYKIKDIAGGEHHSLACTHDGKLLVWGRIDGHQVGLAKEAYTEDNTVFDDNKRPRLLFKPTIVEGIPPIESVAAGTDTSFAVTTDGKVYTWGFSANYQTGLGTTDDIEEPTIIENSAIKEKRVIFAGAGGQYSLLCALPDNETLTNGTAKA</sequence>
<dbReference type="SUPFAM" id="SSF50985">
    <property type="entry name" value="RCC1/BLIP-II"/>
    <property type="match status" value="1"/>
</dbReference>
<feature type="compositionally biased region" description="Low complexity" evidence="4">
    <location>
        <begin position="71"/>
        <end position="81"/>
    </location>
</feature>
<feature type="repeat" description="RCC1" evidence="3">
    <location>
        <begin position="516"/>
        <end position="580"/>
    </location>
</feature>
<dbReference type="STRING" id="1035309.A0A2C5WYY2"/>
<dbReference type="InterPro" id="IPR009091">
    <property type="entry name" value="RCC1/BLIP-II"/>
</dbReference>
<proteinExistence type="predicted"/>
<feature type="repeat" description="RCC1" evidence="3">
    <location>
        <begin position="207"/>
        <end position="267"/>
    </location>
</feature>
<feature type="repeat" description="RCC1" evidence="3">
    <location>
        <begin position="581"/>
        <end position="634"/>
    </location>
</feature>
<dbReference type="InterPro" id="IPR058923">
    <property type="entry name" value="RCC1-like_dom"/>
</dbReference>
<dbReference type="AlphaFoldDB" id="A0A2C5WYY2"/>
<accession>A0A2C5WYY2</accession>
<gene>
    <name evidence="6" type="primary">pim1_1</name>
    <name evidence="6" type="ORF">CFIMG_004345RA</name>
</gene>
<dbReference type="Gene3D" id="2.130.10.30">
    <property type="entry name" value="Regulator of chromosome condensation 1/beta-lactamase-inhibitor protein II"/>
    <property type="match status" value="1"/>
</dbReference>
<keyword evidence="2" id="KW-0677">Repeat</keyword>
<comment type="caution">
    <text evidence="6">The sequence shown here is derived from an EMBL/GenBank/DDBJ whole genome shotgun (WGS) entry which is preliminary data.</text>
</comment>
<feature type="repeat" description="RCC1" evidence="3">
    <location>
        <begin position="268"/>
        <end position="347"/>
    </location>
</feature>
<name>A0A2C5WYY2_9PEZI</name>
<reference evidence="6 7" key="2">
    <citation type="journal article" date="2013" name="IMA Fungus">
        <title>IMA Genome-F 1: Ceratocystis fimbriata: Draft nuclear genome sequence for the plant pathogen, Ceratocystis fimbriata.</title>
        <authorList>
            <person name="Wilken P.M."/>
            <person name="Steenkamp E.T."/>
            <person name="Wingfield M.J."/>
            <person name="de Beer Z.W."/>
            <person name="Wingfield B.D."/>
        </authorList>
    </citation>
    <scope>NUCLEOTIDE SEQUENCE [LARGE SCALE GENOMIC DNA]</scope>
    <source>
        <strain evidence="6 7">CBS 114723</strain>
    </source>
</reference>
<dbReference type="GO" id="GO:0005737">
    <property type="term" value="C:cytoplasm"/>
    <property type="evidence" value="ECO:0007669"/>
    <property type="project" value="TreeGrafter"/>
</dbReference>
<dbReference type="InterPro" id="IPR051553">
    <property type="entry name" value="Ran_GTPase-activating"/>
</dbReference>
<organism evidence="6 7">
    <name type="scientific">Ceratocystis fimbriata CBS 114723</name>
    <dbReference type="NCBI Taxonomy" id="1035309"/>
    <lineage>
        <taxon>Eukaryota</taxon>
        <taxon>Fungi</taxon>
        <taxon>Dikarya</taxon>
        <taxon>Ascomycota</taxon>
        <taxon>Pezizomycotina</taxon>
        <taxon>Sordariomycetes</taxon>
        <taxon>Hypocreomycetidae</taxon>
        <taxon>Microascales</taxon>
        <taxon>Ceratocystidaceae</taxon>
        <taxon>Ceratocystis</taxon>
    </lineage>
</organism>
<dbReference type="OrthoDB" id="61110at2759"/>
<feature type="repeat" description="RCC1" evidence="3">
    <location>
        <begin position="459"/>
        <end position="515"/>
    </location>
</feature>
<evidence type="ECO:0000256" key="3">
    <source>
        <dbReference type="PROSITE-ProRule" id="PRU00235"/>
    </source>
</evidence>
<protein>
    <submittedName>
        <fullName evidence="6">Protein pim1</fullName>
    </submittedName>
</protein>
<dbReference type="Proteomes" id="UP000222788">
    <property type="component" value="Unassembled WGS sequence"/>
</dbReference>
<feature type="region of interest" description="Disordered" evidence="4">
    <location>
        <begin position="282"/>
        <end position="319"/>
    </location>
</feature>
<dbReference type="PANTHER" id="PTHR45982">
    <property type="entry name" value="REGULATOR OF CHROMOSOME CONDENSATION"/>
    <property type="match status" value="1"/>
</dbReference>
<dbReference type="Pfam" id="PF25390">
    <property type="entry name" value="WD40_RLD"/>
    <property type="match status" value="1"/>
</dbReference>
<feature type="region of interest" description="Disordered" evidence="4">
    <location>
        <begin position="1"/>
        <end position="201"/>
    </location>
</feature>
<feature type="domain" description="RCC1-like" evidence="5">
    <location>
        <begin position="208"/>
        <end position="629"/>
    </location>
</feature>
<reference evidence="6 7" key="1">
    <citation type="journal article" date="2013" name="Fungal Biol.">
        <title>Analysis of microsatellite markers in the genome of the plant pathogen Ceratocystis fimbriata.</title>
        <authorList>
            <person name="Simpson M.C."/>
            <person name="Wilken P.M."/>
            <person name="Coetzee M.P."/>
            <person name="Wingfield M.J."/>
            <person name="Wingfield B.D."/>
        </authorList>
    </citation>
    <scope>NUCLEOTIDE SEQUENCE [LARGE SCALE GENOMIC DNA]</scope>
    <source>
        <strain evidence="6 7">CBS 114723</strain>
    </source>
</reference>
<evidence type="ECO:0000313" key="6">
    <source>
        <dbReference type="EMBL" id="PHH51076.1"/>
    </source>
</evidence>